<dbReference type="eggNOG" id="KOG3370">
    <property type="taxonomic scope" value="Eukaryota"/>
</dbReference>
<dbReference type="HOGENOM" id="CLU_068508_2_1_1"/>
<evidence type="ECO:0000256" key="2">
    <source>
        <dbReference type="ARBA" id="ARBA00006581"/>
    </source>
</evidence>
<dbReference type="EMBL" id="CAEY01000505">
    <property type="status" value="NOT_ANNOTATED_CDS"/>
    <property type="molecule type" value="Genomic_DNA"/>
</dbReference>
<feature type="domain" description="dUTPase-like" evidence="6">
    <location>
        <begin position="24"/>
        <end position="151"/>
    </location>
</feature>
<dbReference type="EC" id="3.6.1.23" evidence="5"/>
<comment type="pathway">
    <text evidence="1 5">Pyrimidine metabolism; dUMP biosynthesis; dUMP from dCTP (dUTP route): step 2/2.</text>
</comment>
<evidence type="ECO:0000256" key="3">
    <source>
        <dbReference type="ARBA" id="ARBA00022801"/>
    </source>
</evidence>
<evidence type="ECO:0000259" key="6">
    <source>
        <dbReference type="Pfam" id="PF00692"/>
    </source>
</evidence>
<keyword evidence="5" id="KW-0460">Magnesium</keyword>
<evidence type="ECO:0000256" key="1">
    <source>
        <dbReference type="ARBA" id="ARBA00005142"/>
    </source>
</evidence>
<dbReference type="InterPro" id="IPR008181">
    <property type="entry name" value="dUTPase"/>
</dbReference>
<evidence type="ECO:0000256" key="5">
    <source>
        <dbReference type="RuleBase" id="RU367024"/>
    </source>
</evidence>
<dbReference type="GO" id="GO:0004170">
    <property type="term" value="F:dUTP diphosphatase activity"/>
    <property type="evidence" value="ECO:0007669"/>
    <property type="project" value="UniProtKB-UniRule"/>
</dbReference>
<dbReference type="GO" id="GO:0006226">
    <property type="term" value="P:dUMP biosynthetic process"/>
    <property type="evidence" value="ECO:0007669"/>
    <property type="project" value="UniProtKB-UniRule"/>
</dbReference>
<protein>
    <recommendedName>
        <fullName evidence="5">Deoxyuridine 5'-triphosphate nucleotidohydrolase</fullName>
        <shortName evidence="5">dUTPase</shortName>
        <ecNumber evidence="5">3.6.1.23</ecNumber>
    </recommendedName>
    <alternativeName>
        <fullName evidence="5">dUTP pyrophosphatase</fullName>
    </alternativeName>
</protein>
<reference evidence="7" key="2">
    <citation type="submission" date="2015-06" db="UniProtKB">
        <authorList>
            <consortium name="EnsemblMetazoa"/>
        </authorList>
    </citation>
    <scope>IDENTIFICATION</scope>
</reference>
<keyword evidence="5" id="KW-0479">Metal-binding</keyword>
<organism evidence="7 8">
    <name type="scientific">Tetranychus urticae</name>
    <name type="common">Two-spotted spider mite</name>
    <dbReference type="NCBI Taxonomy" id="32264"/>
    <lineage>
        <taxon>Eukaryota</taxon>
        <taxon>Metazoa</taxon>
        <taxon>Ecdysozoa</taxon>
        <taxon>Arthropoda</taxon>
        <taxon>Chelicerata</taxon>
        <taxon>Arachnida</taxon>
        <taxon>Acari</taxon>
        <taxon>Acariformes</taxon>
        <taxon>Trombidiformes</taxon>
        <taxon>Prostigmata</taxon>
        <taxon>Eleutherengona</taxon>
        <taxon>Raphignathae</taxon>
        <taxon>Tetranychoidea</taxon>
        <taxon>Tetranychidae</taxon>
        <taxon>Tetranychus</taxon>
    </lineage>
</organism>
<dbReference type="InterPro" id="IPR033704">
    <property type="entry name" value="dUTPase_trimeric"/>
</dbReference>
<name>T1KSP1_TETUR</name>
<dbReference type="STRING" id="32264.T1KSP1"/>
<dbReference type="PANTHER" id="PTHR11241">
    <property type="entry name" value="DEOXYURIDINE 5'-TRIPHOSPHATE NUCLEOTIDOHYDROLASE"/>
    <property type="match status" value="1"/>
</dbReference>
<gene>
    <name evidence="7" type="primary">107366881</name>
</gene>
<dbReference type="NCBIfam" id="TIGR00576">
    <property type="entry name" value="dut"/>
    <property type="match status" value="1"/>
</dbReference>
<comment type="function">
    <text evidence="5">Involved in nucleotide metabolism via production of dUMP, the immediate precursor of thymidine nucleotides, and decreases the intracellular concentration of dUTP so that uracil cannot be incorporated into DNA.</text>
</comment>
<sequence length="153" mass="16713">MDNERKKLKQNEKILKVMKMDKDALLPTRATTGSAGLDLMSSENIIIKANTVSKVKTGICAVAPEGCYLRVAPRSGLALKDWIQIGAGVIDGDYRGEIGVVLINMKDKDFSVRKGDKIAQIICEKIEVPKVIEVMEMETTQRGDKGFGSTGIN</sequence>
<comment type="catalytic activity">
    <reaction evidence="5">
        <text>dUTP + H2O = dUMP + diphosphate + H(+)</text>
        <dbReference type="Rhea" id="RHEA:10248"/>
        <dbReference type="ChEBI" id="CHEBI:15377"/>
        <dbReference type="ChEBI" id="CHEBI:15378"/>
        <dbReference type="ChEBI" id="CHEBI:33019"/>
        <dbReference type="ChEBI" id="CHEBI:61555"/>
        <dbReference type="ChEBI" id="CHEBI:246422"/>
        <dbReference type="EC" id="3.6.1.23"/>
    </reaction>
</comment>
<dbReference type="Gene3D" id="2.70.40.10">
    <property type="match status" value="1"/>
</dbReference>
<dbReference type="NCBIfam" id="NF001862">
    <property type="entry name" value="PRK00601.1"/>
    <property type="match status" value="1"/>
</dbReference>
<comment type="similarity">
    <text evidence="2 5">Belongs to the dUTPase family.</text>
</comment>
<reference evidence="8" key="1">
    <citation type="submission" date="2011-08" db="EMBL/GenBank/DDBJ databases">
        <authorList>
            <person name="Rombauts S."/>
        </authorList>
    </citation>
    <scope>NUCLEOTIDE SEQUENCE</scope>
    <source>
        <strain evidence="8">London</strain>
    </source>
</reference>
<dbReference type="CDD" id="cd07557">
    <property type="entry name" value="trimeric_dUTPase"/>
    <property type="match status" value="1"/>
</dbReference>
<dbReference type="UniPathway" id="UPA00610">
    <property type="reaction ID" value="UER00666"/>
</dbReference>
<keyword evidence="8" id="KW-1185">Reference proteome</keyword>
<evidence type="ECO:0000313" key="7">
    <source>
        <dbReference type="EnsemblMetazoa" id="tetur20g00310.1"/>
    </source>
</evidence>
<dbReference type="EnsemblMetazoa" id="tetur20g00310.1">
    <property type="protein sequence ID" value="tetur20g00310.1"/>
    <property type="gene ID" value="tetur20g00310"/>
</dbReference>
<dbReference type="PANTHER" id="PTHR11241:SF0">
    <property type="entry name" value="DEOXYURIDINE 5'-TRIPHOSPHATE NUCLEOTIDOHYDROLASE"/>
    <property type="match status" value="1"/>
</dbReference>
<dbReference type="SUPFAM" id="SSF51283">
    <property type="entry name" value="dUTPase-like"/>
    <property type="match status" value="1"/>
</dbReference>
<dbReference type="GO" id="GO:0046081">
    <property type="term" value="P:dUTP catabolic process"/>
    <property type="evidence" value="ECO:0007669"/>
    <property type="project" value="UniProtKB-UniRule"/>
</dbReference>
<dbReference type="Pfam" id="PF00692">
    <property type="entry name" value="dUTPase"/>
    <property type="match status" value="1"/>
</dbReference>
<dbReference type="InterPro" id="IPR036157">
    <property type="entry name" value="dUTPase-like_sf"/>
</dbReference>
<dbReference type="AlphaFoldDB" id="T1KSP1"/>
<accession>T1KSP1</accession>
<keyword evidence="3 5" id="KW-0378">Hydrolase</keyword>
<dbReference type="InterPro" id="IPR029054">
    <property type="entry name" value="dUTPase-like"/>
</dbReference>
<proteinExistence type="inferred from homology"/>
<evidence type="ECO:0000313" key="8">
    <source>
        <dbReference type="Proteomes" id="UP000015104"/>
    </source>
</evidence>
<dbReference type="Proteomes" id="UP000015104">
    <property type="component" value="Unassembled WGS sequence"/>
</dbReference>
<dbReference type="GO" id="GO:0000287">
    <property type="term" value="F:magnesium ion binding"/>
    <property type="evidence" value="ECO:0007669"/>
    <property type="project" value="UniProtKB-UniRule"/>
</dbReference>
<dbReference type="OrthoDB" id="10018367at2759"/>
<comment type="cofactor">
    <cofactor evidence="5">
        <name>Mg(2+)</name>
        <dbReference type="ChEBI" id="CHEBI:18420"/>
    </cofactor>
</comment>
<dbReference type="KEGG" id="tut:107366881"/>
<keyword evidence="4 5" id="KW-0546">Nucleotide metabolism</keyword>
<evidence type="ECO:0000256" key="4">
    <source>
        <dbReference type="ARBA" id="ARBA00023080"/>
    </source>
</evidence>